<dbReference type="Gene3D" id="3.20.20.370">
    <property type="entry name" value="Glycoside hydrolase/deacetylase"/>
    <property type="match status" value="1"/>
</dbReference>
<evidence type="ECO:0000256" key="1">
    <source>
        <dbReference type="ARBA" id="ARBA00022723"/>
    </source>
</evidence>
<protein>
    <submittedName>
        <fullName evidence="4">Polysaccharide deacetylase family protein</fullName>
        <ecNumber evidence="4">3.-.-.-</ecNumber>
    </submittedName>
</protein>
<dbReference type="EC" id="3.-.-.-" evidence="4"/>
<evidence type="ECO:0000259" key="3">
    <source>
        <dbReference type="PROSITE" id="PS51677"/>
    </source>
</evidence>
<dbReference type="GO" id="GO:0016787">
    <property type="term" value="F:hydrolase activity"/>
    <property type="evidence" value="ECO:0007669"/>
    <property type="project" value="UniProtKB-KW"/>
</dbReference>
<comment type="caution">
    <text evidence="4">The sequence shown here is derived from an EMBL/GenBank/DDBJ whole genome shotgun (WGS) entry which is preliminary data.</text>
</comment>
<feature type="domain" description="NodB homology" evidence="3">
    <location>
        <begin position="28"/>
        <end position="216"/>
    </location>
</feature>
<evidence type="ECO:0000313" key="5">
    <source>
        <dbReference type="Proteomes" id="UP001259492"/>
    </source>
</evidence>
<dbReference type="EMBL" id="JAVRIA010000002">
    <property type="protein sequence ID" value="MDT0557742.1"/>
    <property type="molecule type" value="Genomic_DNA"/>
</dbReference>
<keyword evidence="5" id="KW-1185">Reference proteome</keyword>
<dbReference type="PANTHER" id="PTHR10587:SF133">
    <property type="entry name" value="CHITIN DEACETYLASE 1-RELATED"/>
    <property type="match status" value="1"/>
</dbReference>
<organism evidence="4 5">
    <name type="scientific">Microcosmobacter mediterraneus</name>
    <dbReference type="NCBI Taxonomy" id="3075607"/>
    <lineage>
        <taxon>Bacteria</taxon>
        <taxon>Pseudomonadati</taxon>
        <taxon>Bacteroidota</taxon>
        <taxon>Flavobacteriia</taxon>
        <taxon>Flavobacteriales</taxon>
        <taxon>Flavobacteriaceae</taxon>
        <taxon>Microcosmobacter</taxon>
    </lineage>
</organism>
<dbReference type="InterPro" id="IPR002509">
    <property type="entry name" value="NODB_dom"/>
</dbReference>
<keyword evidence="1" id="KW-0479">Metal-binding</keyword>
<keyword evidence="2 4" id="KW-0378">Hydrolase</keyword>
<proteinExistence type="predicted"/>
<accession>A0ABU2YI85</accession>
<dbReference type="Proteomes" id="UP001259492">
    <property type="component" value="Unassembled WGS sequence"/>
</dbReference>
<dbReference type="InterPro" id="IPR011330">
    <property type="entry name" value="Glyco_hydro/deAcase_b/a-brl"/>
</dbReference>
<dbReference type="PROSITE" id="PS51677">
    <property type="entry name" value="NODB"/>
    <property type="match status" value="1"/>
</dbReference>
<gene>
    <name evidence="4" type="ORF">RM697_03740</name>
</gene>
<dbReference type="CDD" id="cd10917">
    <property type="entry name" value="CE4_NodB_like_6s_7s"/>
    <property type="match status" value="1"/>
</dbReference>
<name>A0ABU2YI85_9FLAO</name>
<evidence type="ECO:0000313" key="4">
    <source>
        <dbReference type="EMBL" id="MDT0557742.1"/>
    </source>
</evidence>
<dbReference type="InterPro" id="IPR050248">
    <property type="entry name" value="Polysacc_deacetylase_ArnD"/>
</dbReference>
<dbReference type="SUPFAM" id="SSF88713">
    <property type="entry name" value="Glycoside hydrolase/deacetylase"/>
    <property type="match status" value="1"/>
</dbReference>
<dbReference type="RefSeq" id="WP_311426519.1">
    <property type="nucleotide sequence ID" value="NZ_JAVRIA010000002.1"/>
</dbReference>
<sequence length="220" mass="25351">MELIPAKTPKLITSLFPSYVWNIPTKENTIFLTFDDGPTPEVTMWTLDILKKFNAKATFFCIGSNIDKHPEIFQSIVNDDHGIGNHTYNHLKGWKTNTKTYIKDIEKTQDLINKKIRAINNLDTLNTKLFRPPYGKLIPRQGKALQNLNYKIIMWNVLSFDWDSSTSKEKCFDNIISNAKRGSIIVFHDSLKASTNLKYCLPKVLNHFSKMGYTFKSLTL</sequence>
<dbReference type="PANTHER" id="PTHR10587">
    <property type="entry name" value="GLYCOSYL TRANSFERASE-RELATED"/>
    <property type="match status" value="1"/>
</dbReference>
<evidence type="ECO:0000256" key="2">
    <source>
        <dbReference type="ARBA" id="ARBA00022801"/>
    </source>
</evidence>
<reference evidence="4 5" key="1">
    <citation type="submission" date="2023-09" db="EMBL/GenBank/DDBJ databases">
        <authorList>
            <person name="Rey-Velasco X."/>
        </authorList>
    </citation>
    <scope>NUCLEOTIDE SEQUENCE [LARGE SCALE GENOMIC DNA]</scope>
    <source>
        <strain evidence="4 5">W332</strain>
    </source>
</reference>
<dbReference type="Pfam" id="PF01522">
    <property type="entry name" value="Polysacc_deac_1"/>
    <property type="match status" value="1"/>
</dbReference>